<keyword evidence="4" id="KW-1185">Reference proteome</keyword>
<evidence type="ECO:0000259" key="2">
    <source>
        <dbReference type="SMART" id="SM00701"/>
    </source>
</evidence>
<accession>A0A919JCR3</accession>
<dbReference type="RefSeq" id="WP_203764622.1">
    <property type="nucleotide sequence ID" value="NZ_BOMQ01000008.1"/>
</dbReference>
<dbReference type="EMBL" id="BOMQ01000008">
    <property type="protein sequence ID" value="GIE47192.1"/>
    <property type="molecule type" value="Genomic_DNA"/>
</dbReference>
<evidence type="ECO:0000313" key="4">
    <source>
        <dbReference type="Proteomes" id="UP000647172"/>
    </source>
</evidence>
<dbReference type="PANTHER" id="PTHR11022">
    <property type="entry name" value="PEPTIDOGLYCAN RECOGNITION PROTEIN"/>
    <property type="match status" value="1"/>
</dbReference>
<reference evidence="3" key="1">
    <citation type="submission" date="2021-01" db="EMBL/GenBank/DDBJ databases">
        <title>Whole genome shotgun sequence of Actinoplanes nipponensis NBRC 14063.</title>
        <authorList>
            <person name="Komaki H."/>
            <person name="Tamura T."/>
        </authorList>
    </citation>
    <scope>NUCLEOTIDE SEQUENCE</scope>
    <source>
        <strain evidence="3">NBRC 14063</strain>
    </source>
</reference>
<dbReference type="Pfam" id="PF01510">
    <property type="entry name" value="Amidase_2"/>
    <property type="match status" value="1"/>
</dbReference>
<dbReference type="InterPro" id="IPR006619">
    <property type="entry name" value="PGRP_domain_met/bac"/>
</dbReference>
<comment type="similarity">
    <text evidence="1">Belongs to the N-acetylmuramoyl-L-alanine amidase 2 family.</text>
</comment>
<dbReference type="SMART" id="SM00701">
    <property type="entry name" value="PGRP"/>
    <property type="match status" value="1"/>
</dbReference>
<sequence length="364" mass="37459">MTGQAGRPGGTGRRAVLGLLGAGALTAVMGGSPPAAAGPRLPRAEASGSPVRYVGVRWPSGAGSGRIRFADRAGRFGPWRRIRAGCGAGRGDGGGGTGEQTALVPVGGTARFEVQLPPGGHAVTLTSGDGPPVAAAGAATLASCRYLDRAAWGADESLRFDPAGAERYPQTYWPVQTLTVHHTATANDDPDPAARMRSIYRYQTLDRGYGDFGYHFLVDEAGSVYEGRYSGEDGVPGFDTQRRMVNASHVGGFNAGNVGVVLLGTFVDRAPTAAARDTLVRLLAAIAGWTGLDPLATTSYVNPISGATRTLPVIPGHRDWTATECPGGVLAAQLPAIRQQVADLLAAGPAPSLQPVAADLSGRR</sequence>
<dbReference type="PROSITE" id="PS51318">
    <property type="entry name" value="TAT"/>
    <property type="match status" value="1"/>
</dbReference>
<dbReference type="InterPro" id="IPR006311">
    <property type="entry name" value="TAT_signal"/>
</dbReference>
<gene>
    <name evidence="3" type="ORF">Ani05nite_07260</name>
</gene>
<dbReference type="CDD" id="cd06583">
    <property type="entry name" value="PGRP"/>
    <property type="match status" value="1"/>
</dbReference>
<dbReference type="PANTHER" id="PTHR11022:SF41">
    <property type="entry name" value="PEPTIDOGLYCAN-RECOGNITION PROTEIN LC-RELATED"/>
    <property type="match status" value="1"/>
</dbReference>
<dbReference type="InterPro" id="IPR015510">
    <property type="entry name" value="PGRP"/>
</dbReference>
<dbReference type="InterPro" id="IPR002502">
    <property type="entry name" value="Amidase_domain"/>
</dbReference>
<dbReference type="AlphaFoldDB" id="A0A919JCR3"/>
<dbReference type="GO" id="GO:0008270">
    <property type="term" value="F:zinc ion binding"/>
    <property type="evidence" value="ECO:0007669"/>
    <property type="project" value="InterPro"/>
</dbReference>
<dbReference type="Gene3D" id="3.40.80.10">
    <property type="entry name" value="Peptidoglycan recognition protein-like"/>
    <property type="match status" value="1"/>
</dbReference>
<comment type="caution">
    <text evidence="3">The sequence shown here is derived from an EMBL/GenBank/DDBJ whole genome shotgun (WGS) entry which is preliminary data.</text>
</comment>
<evidence type="ECO:0000256" key="1">
    <source>
        <dbReference type="ARBA" id="ARBA00007553"/>
    </source>
</evidence>
<dbReference type="Proteomes" id="UP000647172">
    <property type="component" value="Unassembled WGS sequence"/>
</dbReference>
<dbReference type="GO" id="GO:0008745">
    <property type="term" value="F:N-acetylmuramoyl-L-alanine amidase activity"/>
    <property type="evidence" value="ECO:0007669"/>
    <property type="project" value="InterPro"/>
</dbReference>
<name>A0A919JCR3_9ACTN</name>
<dbReference type="InterPro" id="IPR036505">
    <property type="entry name" value="Amidase/PGRP_sf"/>
</dbReference>
<evidence type="ECO:0000313" key="3">
    <source>
        <dbReference type="EMBL" id="GIE47192.1"/>
    </source>
</evidence>
<proteinExistence type="inferred from homology"/>
<dbReference type="GO" id="GO:0009253">
    <property type="term" value="P:peptidoglycan catabolic process"/>
    <property type="evidence" value="ECO:0007669"/>
    <property type="project" value="InterPro"/>
</dbReference>
<protein>
    <recommendedName>
        <fullName evidence="2">Peptidoglycan recognition protein family domain-containing protein</fullName>
    </recommendedName>
</protein>
<organism evidence="3 4">
    <name type="scientific">Actinoplanes nipponensis</name>
    <dbReference type="NCBI Taxonomy" id="135950"/>
    <lineage>
        <taxon>Bacteria</taxon>
        <taxon>Bacillati</taxon>
        <taxon>Actinomycetota</taxon>
        <taxon>Actinomycetes</taxon>
        <taxon>Micromonosporales</taxon>
        <taxon>Micromonosporaceae</taxon>
        <taxon>Actinoplanes</taxon>
    </lineage>
</organism>
<feature type="domain" description="Peptidoglycan recognition protein family" evidence="2">
    <location>
        <begin position="144"/>
        <end position="305"/>
    </location>
</feature>
<dbReference type="SUPFAM" id="SSF55846">
    <property type="entry name" value="N-acetylmuramoyl-L-alanine amidase-like"/>
    <property type="match status" value="1"/>
</dbReference>